<dbReference type="Gene3D" id="1.10.10.10">
    <property type="entry name" value="Winged helix-like DNA-binding domain superfamily/Winged helix DNA-binding domain"/>
    <property type="match status" value="1"/>
</dbReference>
<evidence type="ECO:0000313" key="2">
    <source>
        <dbReference type="Proteomes" id="UP000188181"/>
    </source>
</evidence>
<keyword evidence="2" id="KW-1185">Reference proteome</keyword>
<name>A0A1Q2MFI3_9BACT</name>
<dbReference type="EMBL" id="CP019646">
    <property type="protein sequence ID" value="AQQ71456.1"/>
    <property type="molecule type" value="Genomic_DNA"/>
</dbReference>
<proteinExistence type="predicted"/>
<dbReference type="PROSITE" id="PS51197">
    <property type="entry name" value="HTH_RRF2_2"/>
    <property type="match status" value="1"/>
</dbReference>
<dbReference type="PROSITE" id="PS01332">
    <property type="entry name" value="HTH_RRF2_1"/>
    <property type="match status" value="1"/>
</dbReference>
<dbReference type="RefSeq" id="WP_146683627.1">
    <property type="nucleotide sequence ID" value="NZ_CP019646.1"/>
</dbReference>
<accession>A0A1Q2MFI3</accession>
<reference evidence="2" key="1">
    <citation type="submission" date="2017-02" db="EMBL/GenBank/DDBJ databases">
        <title>Comparative genomics and description of representatives of a novel lineage of planctomycetes thriving in anoxic sediments.</title>
        <authorList>
            <person name="Spring S."/>
            <person name="Bunk B."/>
            <person name="Sproer C."/>
        </authorList>
    </citation>
    <scope>NUCLEOTIDE SEQUENCE [LARGE SCALE GENOMIC DNA]</scope>
    <source>
        <strain evidence="2">SM-Chi-D1</strain>
    </source>
</reference>
<dbReference type="STRING" id="1851148.SMSP2_01830"/>
<dbReference type="OrthoDB" id="9808360at2"/>
<organism evidence="1 2">
    <name type="scientific">Limihaloglobus sulfuriphilus</name>
    <dbReference type="NCBI Taxonomy" id="1851148"/>
    <lineage>
        <taxon>Bacteria</taxon>
        <taxon>Pseudomonadati</taxon>
        <taxon>Planctomycetota</taxon>
        <taxon>Phycisphaerae</taxon>
        <taxon>Sedimentisphaerales</taxon>
        <taxon>Sedimentisphaeraceae</taxon>
        <taxon>Limihaloglobus</taxon>
    </lineage>
</organism>
<dbReference type="PANTHER" id="PTHR33221">
    <property type="entry name" value="WINGED HELIX-TURN-HELIX TRANSCRIPTIONAL REGULATOR, RRF2 FAMILY"/>
    <property type="match status" value="1"/>
</dbReference>
<dbReference type="KEGG" id="pbas:SMSP2_01830"/>
<protein>
    <submittedName>
        <fullName evidence="1">HTH-type transcriptional repressor NsrR</fullName>
    </submittedName>
</protein>
<dbReference type="Proteomes" id="UP000188181">
    <property type="component" value="Chromosome"/>
</dbReference>
<dbReference type="AlphaFoldDB" id="A0A1Q2MFI3"/>
<dbReference type="GO" id="GO:0005829">
    <property type="term" value="C:cytosol"/>
    <property type="evidence" value="ECO:0007669"/>
    <property type="project" value="TreeGrafter"/>
</dbReference>
<dbReference type="NCBIfam" id="TIGR00738">
    <property type="entry name" value="rrf2_super"/>
    <property type="match status" value="1"/>
</dbReference>
<dbReference type="InterPro" id="IPR036390">
    <property type="entry name" value="WH_DNA-bd_sf"/>
</dbReference>
<dbReference type="InterPro" id="IPR036388">
    <property type="entry name" value="WH-like_DNA-bd_sf"/>
</dbReference>
<dbReference type="Pfam" id="PF02082">
    <property type="entry name" value="Rrf2"/>
    <property type="match status" value="1"/>
</dbReference>
<sequence length="136" mass="14909">MDIIKRNTDYSLRLIAALAAEKQGSLSAGKLAKECSVSHQLTSKLLQKLASVGIVKSTLGPSGGYRLAREPEEISISDVVETIQGRININACFGEKHRCPLRNKCPFRGKLEELQKEIDSYFAGTTLADMTETDHS</sequence>
<dbReference type="SUPFAM" id="SSF46785">
    <property type="entry name" value="Winged helix' DNA-binding domain"/>
    <property type="match status" value="1"/>
</dbReference>
<dbReference type="GO" id="GO:0003700">
    <property type="term" value="F:DNA-binding transcription factor activity"/>
    <property type="evidence" value="ECO:0007669"/>
    <property type="project" value="TreeGrafter"/>
</dbReference>
<dbReference type="PANTHER" id="PTHR33221:SF15">
    <property type="entry name" value="HTH-TYPE TRANSCRIPTIONAL REGULATOR YWGB-RELATED"/>
    <property type="match status" value="1"/>
</dbReference>
<evidence type="ECO:0000313" key="1">
    <source>
        <dbReference type="EMBL" id="AQQ71456.1"/>
    </source>
</evidence>
<dbReference type="InterPro" id="IPR030489">
    <property type="entry name" value="TR_Rrf2-type_CS"/>
</dbReference>
<dbReference type="InterPro" id="IPR000944">
    <property type="entry name" value="Tscrpt_reg_Rrf2"/>
</dbReference>
<gene>
    <name evidence="1" type="primary">nsrR_2</name>
    <name evidence="1" type="ORF">SMSP2_01830</name>
</gene>